<evidence type="ECO:0000313" key="12">
    <source>
        <dbReference type="Proteomes" id="UP000708148"/>
    </source>
</evidence>
<evidence type="ECO:0000256" key="4">
    <source>
        <dbReference type="ARBA" id="ARBA00022723"/>
    </source>
</evidence>
<dbReference type="InterPro" id="IPR050584">
    <property type="entry name" value="Cholesterol_7-desaturase"/>
</dbReference>
<dbReference type="GO" id="GO:0046872">
    <property type="term" value="F:metal ion binding"/>
    <property type="evidence" value="ECO:0007669"/>
    <property type="project" value="UniProtKB-KW"/>
</dbReference>
<dbReference type="EMBL" id="CAJHUC010002494">
    <property type="protein sequence ID" value="CAD7703900.1"/>
    <property type="molecule type" value="Genomic_DNA"/>
</dbReference>
<dbReference type="InterPro" id="IPR036922">
    <property type="entry name" value="Rieske_2Fe-2S_sf"/>
</dbReference>
<evidence type="ECO:0000256" key="2">
    <source>
        <dbReference type="ARBA" id="ARBA00022692"/>
    </source>
</evidence>
<dbReference type="GO" id="GO:0005737">
    <property type="term" value="C:cytoplasm"/>
    <property type="evidence" value="ECO:0007669"/>
    <property type="project" value="TreeGrafter"/>
</dbReference>
<dbReference type="GO" id="GO:0051537">
    <property type="term" value="F:2 iron, 2 sulfur cluster binding"/>
    <property type="evidence" value="ECO:0007669"/>
    <property type="project" value="UniProtKB-KW"/>
</dbReference>
<dbReference type="SUPFAM" id="SSF55961">
    <property type="entry name" value="Bet v1-like"/>
    <property type="match status" value="1"/>
</dbReference>
<evidence type="ECO:0000256" key="6">
    <source>
        <dbReference type="ARBA" id="ARBA00023002"/>
    </source>
</evidence>
<evidence type="ECO:0000259" key="10">
    <source>
        <dbReference type="PROSITE" id="PS51296"/>
    </source>
</evidence>
<dbReference type="PANTHER" id="PTHR21266">
    <property type="entry name" value="IRON-SULFUR DOMAIN CONTAINING PROTEIN"/>
    <property type="match status" value="1"/>
</dbReference>
<comment type="caution">
    <text evidence="11">The sequence shown here is derived from an EMBL/GenBank/DDBJ whole genome shotgun (WGS) entry which is preliminary data.</text>
</comment>
<evidence type="ECO:0000256" key="5">
    <source>
        <dbReference type="ARBA" id="ARBA00022989"/>
    </source>
</evidence>
<keyword evidence="4" id="KW-0479">Metal-binding</keyword>
<dbReference type="GO" id="GO:0016020">
    <property type="term" value="C:membrane"/>
    <property type="evidence" value="ECO:0007669"/>
    <property type="project" value="UniProtKB-SubCell"/>
</dbReference>
<keyword evidence="7" id="KW-0408">Iron</keyword>
<accession>A0A8S1J9I7</accession>
<reference evidence="11" key="1">
    <citation type="submission" date="2020-12" db="EMBL/GenBank/DDBJ databases">
        <authorList>
            <person name="Iha C."/>
        </authorList>
    </citation>
    <scope>NUCLEOTIDE SEQUENCE</scope>
</reference>
<evidence type="ECO:0000256" key="8">
    <source>
        <dbReference type="ARBA" id="ARBA00023014"/>
    </source>
</evidence>
<organism evidence="11 12">
    <name type="scientific">Ostreobium quekettii</name>
    <dbReference type="NCBI Taxonomy" id="121088"/>
    <lineage>
        <taxon>Eukaryota</taxon>
        <taxon>Viridiplantae</taxon>
        <taxon>Chlorophyta</taxon>
        <taxon>core chlorophytes</taxon>
        <taxon>Ulvophyceae</taxon>
        <taxon>TCBD clade</taxon>
        <taxon>Bryopsidales</taxon>
        <taxon>Ostreobineae</taxon>
        <taxon>Ostreobiaceae</taxon>
        <taxon>Ostreobium</taxon>
    </lineage>
</organism>
<evidence type="ECO:0000256" key="7">
    <source>
        <dbReference type="ARBA" id="ARBA00023004"/>
    </source>
</evidence>
<keyword evidence="5" id="KW-1133">Transmembrane helix</keyword>
<evidence type="ECO:0000256" key="1">
    <source>
        <dbReference type="ARBA" id="ARBA00004370"/>
    </source>
</evidence>
<evidence type="ECO:0000256" key="3">
    <source>
        <dbReference type="ARBA" id="ARBA00022714"/>
    </source>
</evidence>
<evidence type="ECO:0000313" key="11">
    <source>
        <dbReference type="EMBL" id="CAD7703900.1"/>
    </source>
</evidence>
<keyword evidence="8" id="KW-0411">Iron-sulfur</keyword>
<dbReference type="SUPFAM" id="SSF50022">
    <property type="entry name" value="ISP domain"/>
    <property type="match status" value="1"/>
</dbReference>
<dbReference type="AlphaFoldDB" id="A0A8S1J9I7"/>
<keyword evidence="3" id="KW-0001">2Fe-2S</keyword>
<keyword evidence="6" id="KW-0560">Oxidoreductase</keyword>
<dbReference type="OrthoDB" id="426882at2759"/>
<evidence type="ECO:0000256" key="9">
    <source>
        <dbReference type="ARBA" id="ARBA00023136"/>
    </source>
</evidence>
<sequence>MPAALPPHRACGPNRPRCIQSPPQTHAMWIKIATMAVSRHRGPTLARRARSGRRVSRRLAVRSVAAPTREGMESGQGDVAGERFVWARHWYPVAPLTWLEEAQGDGFESGLPEVQRMAILGRDIVVWKDGEGAWRAVEDRCPHRLAALSLGSVQEDGTLACRYHGWCFNGKGECTHIPQATDATSEATACSSVRSKVQAFPTLTAHGLLWVWPDDSASAWIDSAVEPPLVGPNIDKLNIKSMYELPSTYTSYLENSLDPSHVNFLHDGLGNYSPTNAMPIADFEVKGDITANGGFTLRHSAYAKSNDGMQATRRFRPPCLNSGEYDLPNKSKMLFELYFVPTRPGFVRVMGDINFVPGSSTLPPRRSIIGMAALLWTSLSRLPLRFMEMLVPDFVVASLGSIRSGLFFQDAIANRSIDVAFSRSGKTWQQLYFLPTPSDVGVSAFRQWINRFSDGQPDWFCGGSDQEATAKVPESDLYDRWNGYGKYSPSIRKSLKFFGNMESTLSAAAIGLLGLAAIVAARAANLNIAVAGAAVAGACLLARFEVQKLRNRLLTGIPSCGMPEVPLKWPSTAGAPTAEAGLHIG</sequence>
<dbReference type="Pfam" id="PF00355">
    <property type="entry name" value="Rieske"/>
    <property type="match status" value="1"/>
</dbReference>
<proteinExistence type="predicted"/>
<protein>
    <recommendedName>
        <fullName evidence="10">Rieske domain-containing protein</fullName>
    </recommendedName>
</protein>
<name>A0A8S1J9I7_9CHLO</name>
<feature type="domain" description="Rieske" evidence="10">
    <location>
        <begin position="90"/>
        <end position="211"/>
    </location>
</feature>
<dbReference type="PANTHER" id="PTHR21266:SF32">
    <property type="entry name" value="CHOLESTEROL 7-DESATURASE NVD"/>
    <property type="match status" value="1"/>
</dbReference>
<keyword evidence="2" id="KW-0812">Transmembrane</keyword>
<keyword evidence="12" id="KW-1185">Reference proteome</keyword>
<keyword evidence="9" id="KW-0472">Membrane</keyword>
<dbReference type="GO" id="GO:0016491">
    <property type="term" value="F:oxidoreductase activity"/>
    <property type="evidence" value="ECO:0007669"/>
    <property type="project" value="UniProtKB-KW"/>
</dbReference>
<dbReference type="Proteomes" id="UP000708148">
    <property type="component" value="Unassembled WGS sequence"/>
</dbReference>
<comment type="subcellular location">
    <subcellularLocation>
        <location evidence="1">Membrane</location>
    </subcellularLocation>
</comment>
<dbReference type="InterPro" id="IPR017941">
    <property type="entry name" value="Rieske_2Fe-2S"/>
</dbReference>
<gene>
    <name evidence="11" type="ORF">OSTQU699_LOCUS9257</name>
</gene>
<dbReference type="PROSITE" id="PS51296">
    <property type="entry name" value="RIESKE"/>
    <property type="match status" value="1"/>
</dbReference>
<dbReference type="Gene3D" id="2.102.10.10">
    <property type="entry name" value="Rieske [2Fe-2S] iron-sulphur domain"/>
    <property type="match status" value="1"/>
</dbReference>